<evidence type="ECO:0000313" key="4">
    <source>
        <dbReference type="WBParaSite" id="GPUH_0000548901-mRNA-1"/>
    </source>
</evidence>
<keyword evidence="1" id="KW-0812">Transmembrane</keyword>
<dbReference type="Proteomes" id="UP000271098">
    <property type="component" value="Unassembled WGS sequence"/>
</dbReference>
<evidence type="ECO:0000313" key="3">
    <source>
        <dbReference type="Proteomes" id="UP000271098"/>
    </source>
</evidence>
<organism evidence="4">
    <name type="scientific">Gongylonema pulchrum</name>
    <dbReference type="NCBI Taxonomy" id="637853"/>
    <lineage>
        <taxon>Eukaryota</taxon>
        <taxon>Metazoa</taxon>
        <taxon>Ecdysozoa</taxon>
        <taxon>Nematoda</taxon>
        <taxon>Chromadorea</taxon>
        <taxon>Rhabditida</taxon>
        <taxon>Spirurina</taxon>
        <taxon>Spiruromorpha</taxon>
        <taxon>Spiruroidea</taxon>
        <taxon>Gongylonematidae</taxon>
        <taxon>Gongylonema</taxon>
    </lineage>
</organism>
<accession>A0A183D9U1</accession>
<gene>
    <name evidence="2" type="ORF">GPUH_LOCUS5480</name>
</gene>
<evidence type="ECO:0000256" key="1">
    <source>
        <dbReference type="SAM" id="Phobius"/>
    </source>
</evidence>
<proteinExistence type="predicted"/>
<protein>
    <submittedName>
        <fullName evidence="4">Transport permease protein</fullName>
    </submittedName>
</protein>
<feature type="transmembrane region" description="Helical" evidence="1">
    <location>
        <begin position="34"/>
        <end position="56"/>
    </location>
</feature>
<dbReference type="AlphaFoldDB" id="A0A183D9U1"/>
<dbReference type="WBParaSite" id="GPUH_0000548901-mRNA-1">
    <property type="protein sequence ID" value="GPUH_0000548901-mRNA-1"/>
    <property type="gene ID" value="GPUH_0000548901"/>
</dbReference>
<name>A0A183D9U1_9BILA</name>
<reference evidence="2 3" key="2">
    <citation type="submission" date="2018-11" db="EMBL/GenBank/DDBJ databases">
        <authorList>
            <consortium name="Pathogen Informatics"/>
        </authorList>
    </citation>
    <scope>NUCLEOTIDE SEQUENCE [LARGE SCALE GENOMIC DNA]</scope>
</reference>
<dbReference type="OrthoDB" id="6510177at2759"/>
<dbReference type="EMBL" id="UYRT01011725">
    <property type="protein sequence ID" value="VDK50992.1"/>
    <property type="molecule type" value="Genomic_DNA"/>
</dbReference>
<sequence>MWINGHLQMRSAALEPKVREFFQWYGEFGYKWRWFFLVSPMIITPVLSLGFCRLTALTVDDPLYVFTPKHAR</sequence>
<keyword evidence="1" id="KW-1133">Transmembrane helix</keyword>
<reference evidence="4" key="1">
    <citation type="submission" date="2016-06" db="UniProtKB">
        <authorList>
            <consortium name="WormBaseParasite"/>
        </authorList>
    </citation>
    <scope>IDENTIFICATION</scope>
</reference>
<evidence type="ECO:0000313" key="2">
    <source>
        <dbReference type="EMBL" id="VDK50992.1"/>
    </source>
</evidence>
<keyword evidence="3" id="KW-1185">Reference proteome</keyword>
<keyword evidence="1" id="KW-0472">Membrane</keyword>